<sequence>MSDYASLASKVSSQAFAAEAFTNSLLSSSPILEASSGRVFSSEELHQLDAHVADLLSNLDKLEADLVTKQIQESRSFQQYKVSFSSQIDKSAKQISKFKAHVTTIETLIGDLSSLSQAGSEAVHILRKAKNLQKSVFLLQLFNEFIIARLLGGVSLHFEFAPVAKSGAVVIDQLDYEHFLAAGTLYKTIGGADPEMLLTNTYYSKDHYFIDMNPSLLKPGSLAPENLKYSPYAQPKSGAKEDTLEHLLSKQNRVISSPYEDSPYIPPAFRYLLNNPFTRHQMLFMLKEMIAAFDMHSLLSVPRFDCFENVSFSWSLLSVPELRSQLPTPLSSEQLNTATVETVAFIKRLYDSITSLHSIIPYPPTSSMSRRLNELVEAANTLISYGPEHIADNVHTICTTYAIHLDGRTVEESGDSQQATQLPPVKYSFDLYCHRYGLLYELCCALDYRKRPDLAKARRVIATMDVLGMYCYDLVYEAIAYACIKAASHLLTRFADSLLLQSPEDVPDILSQLSFSEESASIPGPSPEDPQDDPVSSSPAASKINNPFSDLVVAARTVFPPLTEYFTASFCILKGMFRICFLTLPNPHPMVIQVVQLVLRIMVESITATLDTIVKEYANDKAKVSLILVRVYVIIKCLMEDLVRKITALNITELLRGVDLSGLSFEEYPLIYGYDFRFSSLDGAKMAFTDSIMQKIRSNIELLRETEKASSNSIGSINPQIVASIFAPFEQKAGTASLVSSQVSRSAASLSDLSSHTVPDVNMVQIMMYPISDIQATNLYSWSYYFEADEEFDNIPWAFGEYFINHYLNFNAKVPSLNELTSEIERRKALYEQTQALYTLLCEICKNALARTTSAALLDGEFTAKAQTIVLDLDTIVAPSIDLPSSLARLSSLLNGLNKFKASAFVEDIPGNYYQPINKADFKFHCSLSNNLAMQLIPQLPAFMSIEVFINKPSKTGYGGSRDDISLLELLTTYERVQNYMPDALTSSSNRELSLLVHQFLPAYYRSSALKVVPTYVQVTAPWPFTDRTLGEVQMHDGQLKAATGPVTQVNRDGVQSKDALDSIIAKLSVNFLETAEHAIKLLFQDYFIHESIYLENYLSATVMLEPFRSHHEAIDTLILNTCSKGLSSSLFSEQSLSDLIAKYKAVIYRARYMFFKDLSPPEAASPRLSFYSYKTQTFQTVQATLVKRILAFLVAKIGLCVTGYASLCFSASAGYFPEGAVQDSSSMEIHDVRTATYRILPLLITSPPGTYAVEPISKNPKLRAAWKEYGESVLALYMGDAASTNPFSLSLCRVSDCGTPLCFGNASVEYYKKNSGYSISDVKPILLAEKRLGEEHPGDVAMSRSFASATSGVFIPLTDNFFDIISATMTGLQEMSDFLITDVLAFERNEELDQIIHRELRRFYASVELALHRLSNLYVELTLAGCRIIYCNCKSNSYSEADIAHDSDATSSKLACMSYEEFCQWASSTGTCMVNSAERIPLHVRYIFGLLTNQLSVLVSTYEFRPPSSRFFSSAAPLCRNLLPPQSASAIASKILAAFPTLYLAHLSRFCFKDNDPLLVIAELKVLSELYHTVQVIGVDCAPGTRQEIQQSKDKLDLIKAVLLANSSNLSQDVAAMIRRLYLHNRGEMLLLLQILARRLTSGLGFITAGEPTRRGDRFRESSFGREFDVLCKILYEDR</sequence>
<keyword evidence="2" id="KW-1185">Reference proteome</keyword>
<accession>A8B867</accession>
<reference evidence="1 2" key="1">
    <citation type="journal article" date="2007" name="Science">
        <title>Genomic minimalism in the early diverging intestinal parasite Giardia lamblia.</title>
        <authorList>
            <person name="Morrison H.G."/>
            <person name="McArthur A.G."/>
            <person name="Gillin F.D."/>
            <person name="Aley S.B."/>
            <person name="Adam R.D."/>
            <person name="Olsen G.J."/>
            <person name="Best A.A."/>
            <person name="Cande W.Z."/>
            <person name="Chen F."/>
            <person name="Cipriano M.J."/>
            <person name="Davids B.J."/>
            <person name="Dawson S.C."/>
            <person name="Elmendorf H.G."/>
            <person name="Hehl A.B."/>
            <person name="Holder M.E."/>
            <person name="Huse S.M."/>
            <person name="Kim U.U."/>
            <person name="Lasek-Nesselquist E."/>
            <person name="Manning G."/>
            <person name="Nigam A."/>
            <person name="Nixon J.E."/>
            <person name="Palm D."/>
            <person name="Passamaneck N.E."/>
            <person name="Prabhu A."/>
            <person name="Reich C.I."/>
            <person name="Reiner D.S."/>
            <person name="Samuelson J."/>
            <person name="Svard S.G."/>
            <person name="Sogin M.L."/>
        </authorList>
    </citation>
    <scope>NUCLEOTIDE SEQUENCE [LARGE SCALE GENOMIC DNA]</scope>
    <source>
        <strain evidence="1 2">WB C6</strain>
    </source>
</reference>
<dbReference type="RefSeq" id="XP_001708958.1">
    <property type="nucleotide sequence ID" value="XM_001708906.1"/>
</dbReference>
<name>A8B867_GIAIC</name>
<protein>
    <submittedName>
        <fullName evidence="1">Uncharacterized protein</fullName>
    </submittedName>
</protein>
<organism evidence="1 2">
    <name type="scientific">Giardia intestinalis (strain ATCC 50803 / WB clone C6)</name>
    <name type="common">Giardia lamblia</name>
    <dbReference type="NCBI Taxonomy" id="184922"/>
    <lineage>
        <taxon>Eukaryota</taxon>
        <taxon>Metamonada</taxon>
        <taxon>Diplomonadida</taxon>
        <taxon>Hexamitidae</taxon>
        <taxon>Giardiinae</taxon>
        <taxon>Giardia</taxon>
    </lineage>
</organism>
<dbReference type="KEGG" id="gla:GL50803_0092132"/>
<comment type="caution">
    <text evidence="1">The sequence shown here is derived from an EMBL/GenBank/DDBJ whole genome shotgun (WGS) entry which is preliminary data.</text>
</comment>
<dbReference type="VEuPathDB" id="GiardiaDB:GL50803_92132"/>
<evidence type="ECO:0000313" key="2">
    <source>
        <dbReference type="Proteomes" id="UP000001548"/>
    </source>
</evidence>
<dbReference type="GeneID" id="5701876"/>
<dbReference type="OMA" id="YELCCAL"/>
<evidence type="ECO:0000313" key="1">
    <source>
        <dbReference type="EMBL" id="KAE8305332.1"/>
    </source>
</evidence>
<gene>
    <name evidence="1" type="ORF">GL50803_0092132</name>
</gene>
<dbReference type="HOGENOM" id="CLU_241512_0_0_1"/>
<proteinExistence type="predicted"/>
<dbReference type="EMBL" id="AACB03000001">
    <property type="protein sequence ID" value="KAE8305332.1"/>
    <property type="molecule type" value="Genomic_DNA"/>
</dbReference>
<dbReference type="Proteomes" id="UP000001548">
    <property type="component" value="Unassembled WGS sequence"/>
</dbReference>